<sequence length="243" mass="25255">MDLTTALDARDATVCVVGAGGKKSTLFALADRLDRAVVTASVRIPIFDDRVAAVRVTEDPVAAIEEAGDGDWPLGLVPERERSDRYLGYDTETVAEIADAAPGATLVKADGARLREFKAPGDHEPQIPANADVVVPIASAHVVGEPLTEELVHRPAEVAAITGREIGDEIRPADVATVLASPAGGLKGVPSGATAIPVVNKVDDEADAAAARAVAGEILFRANVPRVLLTRLIADDPVVEVVE</sequence>
<evidence type="ECO:0000313" key="1">
    <source>
        <dbReference type="EMBL" id="SDF40587.1"/>
    </source>
</evidence>
<keyword evidence="2" id="KW-1185">Reference proteome</keyword>
<dbReference type="NCBIfam" id="TIGR03172">
    <property type="entry name" value="selenium cofactor biosynthesis protein YqeC"/>
    <property type="match status" value="1"/>
</dbReference>
<gene>
    <name evidence="1" type="ORF">SAMN04488067_10488</name>
</gene>
<reference evidence="1 2" key="1">
    <citation type="submission" date="2016-10" db="EMBL/GenBank/DDBJ databases">
        <authorList>
            <person name="Varghese N."/>
            <person name="Submissions S."/>
        </authorList>
    </citation>
    <scope>NUCLEOTIDE SEQUENCE [LARGE SCALE GENOMIC DNA]</scope>
    <source>
        <strain evidence="1 2">CGMCC 1.3527</strain>
    </source>
</reference>
<name>A0A1G7KTM4_9EURY</name>
<dbReference type="Pfam" id="PF19842">
    <property type="entry name" value="YqeC"/>
    <property type="match status" value="1"/>
</dbReference>
<dbReference type="AlphaFoldDB" id="A0A1G7KTM4"/>
<dbReference type="Proteomes" id="UP000324020">
    <property type="component" value="Unassembled WGS sequence"/>
</dbReference>
<dbReference type="RefSeq" id="WP_149798196.1">
    <property type="nucleotide sequence ID" value="NZ_FNBO01000004.1"/>
</dbReference>
<evidence type="ECO:0000313" key="2">
    <source>
        <dbReference type="Proteomes" id="UP000324020"/>
    </source>
</evidence>
<proteinExistence type="predicted"/>
<accession>A0A1G7KTM4</accession>
<organism evidence="1 2">
    <name type="scientific">Halorubrum xinjiangense</name>
    <dbReference type="NCBI Taxonomy" id="261291"/>
    <lineage>
        <taxon>Archaea</taxon>
        <taxon>Methanobacteriati</taxon>
        <taxon>Methanobacteriota</taxon>
        <taxon>Stenosarchaea group</taxon>
        <taxon>Halobacteria</taxon>
        <taxon>Halobacteriales</taxon>
        <taxon>Haloferacaceae</taxon>
        <taxon>Halorubrum</taxon>
    </lineage>
</organism>
<dbReference type="EMBL" id="FNBO01000004">
    <property type="protein sequence ID" value="SDF40587.1"/>
    <property type="molecule type" value="Genomic_DNA"/>
</dbReference>
<protein>
    <submittedName>
        <fullName evidence="1">Probable selenium-dependent hydroxylase accessory protein YqeC</fullName>
    </submittedName>
</protein>
<dbReference type="OrthoDB" id="291404at2157"/>
<dbReference type="InterPro" id="IPR017587">
    <property type="entry name" value="YqeC"/>
</dbReference>